<dbReference type="NCBIfam" id="TIGR04189">
    <property type="entry name" value="surface_SprA"/>
    <property type="match status" value="1"/>
</dbReference>
<sequence>MIRFLLFFVIAYTFSDRTGQKMEEYLFKALGYRDSIFVDVESPLLFTLNTYEKVIIDTEAVVSYEEYIRERVKEEIKISFQAALRESLKTQKSRSQQGFIPTIEIPMTFPKGLSFLGEGGKIDIDGQQTVNISMEKRSFQEVVGYEGIRTSSFFNPKLDQSLKLKLKGTVGTKIHVLIDHDSQREDERKQRITLKYQGDEDEIVQLIEAGDTRLSLPSTRFASFPGGSKEGLFGLKTKLKLGGIEIQAVATREKGETQEGTFSQGAKIDTLTLYGRDFERFRFFYIPELDSITEIKVFRDEGAGIIPGVTVQGYSYYYNIFTQAFDTALLEIGNYKLLTEGEDYYFYPGSHVLELFNKLSEDERLAVYYRTASGRTVGNISGEPLILRLIKPTFYPSNMDSLFSHQDTLLADLWNHMIKNIYNLGVKNIDPENISIEIYRDSAGIFLDGENNKKYLQLFGLDENGDGKVEISRNINGIKYTILDADKGLLIFPFPEPFIIDSLTYPDSIIYKKPRLESDEGKKYVIKVVTKKASEILSLNQINIIENSEVVTYNGRQLARGVDYNIDYESGTIVILNDEILKDPNAQIKVTYDYAPLFSLKQRSLWGVRFDYNILEGLSLGGSFMGRSESALDKRPRLGEEPQKAVITEMDLNFNRELPFLTKLVNKIPYLNKEAGSHLRFQLEIARSYPNPNTEGDGYLDDMESTEDEVSLPISRFDWKYSSIPVDEYGSLLDTTYLAKKIVWASPIDMVQAGDVYNNIPEEEQNDALSILYLELYPYVNNPSSFIGLSTMLLSSGYDMSDMEFLDVIVKGNDVKLNIDLATDISENAVWRNKAGNIVSYDPGVIADEDKNHNGQLDADEDVGLDGVEGDDSKWTQGSLDDGNDDYYYDPNDKHNFARINGTERNGKLDTEELKVDGVLSLYNNYYEYTIDLNDTSSAILVDENENGFKHYLIPLRNPEYYRKIGSPSFENIRFARIWFTGFDKPETLMVVRIKVVGNKYKKIGIFTQDTTSPVNDSIESFGVHSVSVKDDPLYTSPPGVKLERDISGRLETEHSLAIKYNNLGIQHYGLVRRLRVKAEDFMSYKKIKFYVKPSPATSKPYPIIFVRFGDTLTYYEYRYKITSSEWQEISIDIDELTQIKKSFLDTAQSPYGIYSAGNVVIKGNPSFTQVKAYEIGVLNDENSPISGEIWLDELRLSEPRKEPGIAYTGNLNFKLADVLDAGVSLIRQGDNFQTLTGNLRRSDDRNYNISSTLHLGNILPPQWGLRIDISGVRSENISYPRLASLSDVILTSEQKKEEKSSSYSERYNFSYSKTSKSSSSLLKFLLDPFRVSGSKSNARSVTPREKSYTLSRNLNLSHAIIPEFKIKLGRKEIALLPSYEISGIYSYNYSQRDNYLTGTHYRDTTESVRLTHNLRFNPIPEFSSSYTRASSKHLLWGKESYFSGNL</sequence>
<dbReference type="InterPro" id="IPR025684">
    <property type="entry name" value="SprA_N_dom"/>
</dbReference>
<feature type="domain" description="Gliding motility protein SprA N-terminal" evidence="1">
    <location>
        <begin position="910"/>
        <end position="1282"/>
    </location>
</feature>
<evidence type="ECO:0000259" key="1">
    <source>
        <dbReference type="Pfam" id="PF14349"/>
    </source>
</evidence>
<gene>
    <name evidence="2" type="primary">sprA</name>
    <name evidence="2" type="ORF">ENL43_02485</name>
</gene>
<accession>A0A7V5HNI0</accession>
<name>A0A7V5HNI0_UNCW3</name>
<dbReference type="Proteomes" id="UP000886050">
    <property type="component" value="Unassembled WGS sequence"/>
</dbReference>
<comment type="caution">
    <text evidence="2">The sequence shown here is derived from an EMBL/GenBank/DDBJ whole genome shotgun (WGS) entry which is preliminary data.</text>
</comment>
<organism evidence="2">
    <name type="scientific">candidate division WOR-3 bacterium</name>
    <dbReference type="NCBI Taxonomy" id="2052148"/>
    <lineage>
        <taxon>Bacteria</taxon>
        <taxon>Bacteria division WOR-3</taxon>
    </lineage>
</organism>
<dbReference type="InterPro" id="IPR026377">
    <property type="entry name" value="Cell_surface_SprA"/>
</dbReference>
<dbReference type="EMBL" id="DRTX01000129">
    <property type="protein sequence ID" value="HHF53215.1"/>
    <property type="molecule type" value="Genomic_DNA"/>
</dbReference>
<reference evidence="2" key="1">
    <citation type="journal article" date="2020" name="mSystems">
        <title>Genome- and Community-Level Interaction Insights into Carbon Utilization and Element Cycling Functions of Hydrothermarchaeota in Hydrothermal Sediment.</title>
        <authorList>
            <person name="Zhou Z."/>
            <person name="Liu Y."/>
            <person name="Xu W."/>
            <person name="Pan J."/>
            <person name="Luo Z.H."/>
            <person name="Li M."/>
        </authorList>
    </citation>
    <scope>NUCLEOTIDE SEQUENCE [LARGE SCALE GENOMIC DNA]</scope>
    <source>
        <strain evidence="2">HyVt-96</strain>
    </source>
</reference>
<dbReference type="Pfam" id="PF14349">
    <property type="entry name" value="SprA_N"/>
    <property type="match status" value="1"/>
</dbReference>
<proteinExistence type="predicted"/>
<protein>
    <submittedName>
        <fullName evidence="2">Cell surface protein SprA</fullName>
    </submittedName>
</protein>
<evidence type="ECO:0000313" key="2">
    <source>
        <dbReference type="EMBL" id="HHF53215.1"/>
    </source>
</evidence>